<evidence type="ECO:0000313" key="1">
    <source>
        <dbReference type="EMBL" id="TDH35701.1"/>
    </source>
</evidence>
<comment type="caution">
    <text evidence="1">The sequence shown here is derived from an EMBL/GenBank/DDBJ whole genome shotgun (WGS) entry which is preliminary data.</text>
</comment>
<accession>A0A4R5PJ72</accession>
<keyword evidence="2" id="KW-1185">Reference proteome</keyword>
<sequence>MTDDSDLLPCPFCGAKAKSYHRPDESGWQNTDWICCDAGDDGITPECSASTCLFESREQAKAAWNRRT</sequence>
<proteinExistence type="predicted"/>
<organism evidence="1 2">
    <name type="scientific">Pseudohoeflea suaedae</name>
    <dbReference type="NCBI Taxonomy" id="877384"/>
    <lineage>
        <taxon>Bacteria</taxon>
        <taxon>Pseudomonadati</taxon>
        <taxon>Pseudomonadota</taxon>
        <taxon>Alphaproteobacteria</taxon>
        <taxon>Hyphomicrobiales</taxon>
        <taxon>Rhizobiaceae</taxon>
        <taxon>Pseudohoeflea</taxon>
    </lineage>
</organism>
<name>A0A4R5PJ72_9HYPH</name>
<dbReference type="Pfam" id="PF14354">
    <property type="entry name" value="Lar_restr_allev"/>
    <property type="match status" value="1"/>
</dbReference>
<evidence type="ECO:0008006" key="3">
    <source>
        <dbReference type="Google" id="ProtNLM"/>
    </source>
</evidence>
<dbReference type="AlphaFoldDB" id="A0A4R5PJ72"/>
<evidence type="ECO:0000313" key="2">
    <source>
        <dbReference type="Proteomes" id="UP000295131"/>
    </source>
</evidence>
<dbReference type="Proteomes" id="UP000295131">
    <property type="component" value="Unassembled WGS sequence"/>
</dbReference>
<gene>
    <name evidence="1" type="ORF">E2A64_10195</name>
</gene>
<protein>
    <recommendedName>
        <fullName evidence="3">Restriction alleviation protein, Lar family</fullName>
    </recommendedName>
</protein>
<reference evidence="1 2" key="1">
    <citation type="journal article" date="2013" name="Int. J. Syst. Evol. Microbiol.">
        <title>Hoeflea suaedae sp. nov., an endophytic bacterium isolated from the root of the halophyte Suaeda maritima.</title>
        <authorList>
            <person name="Chung E.J."/>
            <person name="Park J.A."/>
            <person name="Pramanik P."/>
            <person name="Bibi F."/>
            <person name="Jeon C.O."/>
            <person name="Chung Y.R."/>
        </authorList>
    </citation>
    <scope>NUCLEOTIDE SEQUENCE [LARGE SCALE GENOMIC DNA]</scope>
    <source>
        <strain evidence="1 2">YC6898</strain>
    </source>
</reference>
<dbReference type="EMBL" id="SMSI01000002">
    <property type="protein sequence ID" value="TDH35701.1"/>
    <property type="molecule type" value="Genomic_DNA"/>
</dbReference>
<dbReference type="OrthoDB" id="7219996at2"/>